<keyword evidence="15" id="KW-0675">Receptor</keyword>
<dbReference type="Gene3D" id="3.30.200.20">
    <property type="entry name" value="Phosphorylase Kinase, domain 1"/>
    <property type="match status" value="2"/>
</dbReference>
<evidence type="ECO:0000256" key="20">
    <source>
        <dbReference type="SAM" id="SignalP"/>
    </source>
</evidence>
<keyword evidence="7 19" id="KW-0812">Transmembrane</keyword>
<evidence type="ECO:0000256" key="2">
    <source>
        <dbReference type="ARBA" id="ARBA00012513"/>
    </source>
</evidence>
<evidence type="ECO:0000256" key="15">
    <source>
        <dbReference type="ARBA" id="ARBA00023170"/>
    </source>
</evidence>
<dbReference type="SUPFAM" id="SSF52058">
    <property type="entry name" value="L domain-like"/>
    <property type="match status" value="1"/>
</dbReference>
<evidence type="ECO:0000256" key="11">
    <source>
        <dbReference type="ARBA" id="ARBA00022777"/>
    </source>
</evidence>
<dbReference type="Gene3D" id="1.10.510.10">
    <property type="entry name" value="Transferase(Phosphotransferase) domain 1"/>
    <property type="match status" value="2"/>
</dbReference>
<name>A0AAV5BV21_ELECO</name>
<keyword evidence="11" id="KW-0418">Kinase</keyword>
<dbReference type="GO" id="GO:0004674">
    <property type="term" value="F:protein serine/threonine kinase activity"/>
    <property type="evidence" value="ECO:0007669"/>
    <property type="project" value="UniProtKB-KW"/>
</dbReference>
<dbReference type="InterPro" id="IPR008271">
    <property type="entry name" value="Ser/Thr_kinase_AS"/>
</dbReference>
<evidence type="ECO:0000256" key="18">
    <source>
        <dbReference type="PROSITE-ProRule" id="PRU10141"/>
    </source>
</evidence>
<evidence type="ECO:0000256" key="3">
    <source>
        <dbReference type="ARBA" id="ARBA00022527"/>
    </source>
</evidence>
<feature type="chain" id="PRO_5043327218" description="non-specific serine/threonine protein kinase" evidence="20">
    <location>
        <begin position="24"/>
        <end position="1676"/>
    </location>
</feature>
<dbReference type="InterPro" id="IPR001245">
    <property type="entry name" value="Ser-Thr/Tyr_kinase_cat_dom"/>
</dbReference>
<feature type="transmembrane region" description="Helical" evidence="19">
    <location>
        <begin position="500"/>
        <end position="525"/>
    </location>
</feature>
<keyword evidence="14 19" id="KW-0472">Membrane</keyword>
<dbReference type="GO" id="GO:0005886">
    <property type="term" value="C:plasma membrane"/>
    <property type="evidence" value="ECO:0007669"/>
    <property type="project" value="UniProtKB-SubCell"/>
</dbReference>
<feature type="signal peptide" evidence="20">
    <location>
        <begin position="1"/>
        <end position="23"/>
    </location>
</feature>
<evidence type="ECO:0000256" key="13">
    <source>
        <dbReference type="ARBA" id="ARBA00022989"/>
    </source>
</evidence>
<dbReference type="Pfam" id="PF00560">
    <property type="entry name" value="LRR_1"/>
    <property type="match status" value="2"/>
</dbReference>
<dbReference type="PROSITE" id="PS00108">
    <property type="entry name" value="PROTEIN_KINASE_ST"/>
    <property type="match status" value="2"/>
</dbReference>
<evidence type="ECO:0000256" key="7">
    <source>
        <dbReference type="ARBA" id="ARBA00022692"/>
    </source>
</evidence>
<protein>
    <recommendedName>
        <fullName evidence="2">non-specific serine/threonine protein kinase</fullName>
        <ecNumber evidence="2">2.7.11.1</ecNumber>
    </recommendedName>
</protein>
<evidence type="ECO:0000256" key="19">
    <source>
        <dbReference type="SAM" id="Phobius"/>
    </source>
</evidence>
<dbReference type="GO" id="GO:0005524">
    <property type="term" value="F:ATP binding"/>
    <property type="evidence" value="ECO:0007669"/>
    <property type="project" value="UniProtKB-UniRule"/>
</dbReference>
<accession>A0AAV5BV21</accession>
<comment type="catalytic activity">
    <reaction evidence="17">
        <text>L-seryl-[protein] + ATP = O-phospho-L-seryl-[protein] + ADP + H(+)</text>
        <dbReference type="Rhea" id="RHEA:17989"/>
        <dbReference type="Rhea" id="RHEA-COMP:9863"/>
        <dbReference type="Rhea" id="RHEA-COMP:11604"/>
        <dbReference type="ChEBI" id="CHEBI:15378"/>
        <dbReference type="ChEBI" id="CHEBI:29999"/>
        <dbReference type="ChEBI" id="CHEBI:30616"/>
        <dbReference type="ChEBI" id="CHEBI:83421"/>
        <dbReference type="ChEBI" id="CHEBI:456216"/>
        <dbReference type="EC" id="2.7.11.1"/>
    </reaction>
</comment>
<gene>
    <name evidence="22" type="primary">ga05711</name>
    <name evidence="22" type="ORF">PR202_ga05711</name>
</gene>
<keyword evidence="23" id="KW-1185">Reference proteome</keyword>
<evidence type="ECO:0000256" key="17">
    <source>
        <dbReference type="ARBA" id="ARBA00048679"/>
    </source>
</evidence>
<dbReference type="Pfam" id="PF12819">
    <property type="entry name" value="Malectin_like"/>
    <property type="match status" value="2"/>
</dbReference>
<dbReference type="EC" id="2.7.11.1" evidence="2"/>
<evidence type="ECO:0000256" key="5">
    <source>
        <dbReference type="ARBA" id="ARBA00022614"/>
    </source>
</evidence>
<feature type="domain" description="Protein kinase" evidence="21">
    <location>
        <begin position="1338"/>
        <end position="1612"/>
    </location>
</feature>
<dbReference type="InterPro" id="IPR001611">
    <property type="entry name" value="Leu-rich_rpt"/>
</dbReference>
<dbReference type="Pfam" id="PF07714">
    <property type="entry name" value="PK_Tyr_Ser-Thr"/>
    <property type="match status" value="1"/>
</dbReference>
<comment type="caution">
    <text evidence="22">The sequence shown here is derived from an EMBL/GenBank/DDBJ whole genome shotgun (WGS) entry which is preliminary data.</text>
</comment>
<dbReference type="Pfam" id="PF00069">
    <property type="entry name" value="Pkinase"/>
    <property type="match status" value="1"/>
</dbReference>
<dbReference type="PROSITE" id="PS50011">
    <property type="entry name" value="PROTEIN_KINASE_DOM"/>
    <property type="match status" value="2"/>
</dbReference>
<keyword evidence="4" id="KW-0597">Phosphoprotein</keyword>
<evidence type="ECO:0000256" key="12">
    <source>
        <dbReference type="ARBA" id="ARBA00022840"/>
    </source>
</evidence>
<evidence type="ECO:0000313" key="22">
    <source>
        <dbReference type="EMBL" id="GJM89510.1"/>
    </source>
</evidence>
<feature type="binding site" evidence="18">
    <location>
        <position position="1366"/>
    </location>
    <ligand>
        <name>ATP</name>
        <dbReference type="ChEBI" id="CHEBI:30616"/>
    </ligand>
</feature>
<reference evidence="22" key="2">
    <citation type="submission" date="2021-12" db="EMBL/GenBank/DDBJ databases">
        <title>Resequencing data analysis of finger millet.</title>
        <authorList>
            <person name="Hatakeyama M."/>
            <person name="Aluri S."/>
            <person name="Balachadran M.T."/>
            <person name="Sivarajan S.R."/>
            <person name="Poveda L."/>
            <person name="Shimizu-Inatsugi R."/>
            <person name="Schlapbach R."/>
            <person name="Sreeman S.M."/>
            <person name="Shimizu K.K."/>
        </authorList>
    </citation>
    <scope>NUCLEOTIDE SEQUENCE</scope>
</reference>
<keyword evidence="10 18" id="KW-0547">Nucleotide-binding</keyword>
<keyword evidence="6" id="KW-0808">Transferase</keyword>
<dbReference type="PROSITE" id="PS00107">
    <property type="entry name" value="PROTEIN_KINASE_ATP"/>
    <property type="match status" value="1"/>
</dbReference>
<dbReference type="FunFam" id="3.80.10.10:FF:000129">
    <property type="entry name" value="Leucine-rich repeat receptor-like kinase"/>
    <property type="match status" value="1"/>
</dbReference>
<dbReference type="PANTHER" id="PTHR45631:SF114">
    <property type="entry name" value="OS05G0525800 PROTEIN"/>
    <property type="match status" value="1"/>
</dbReference>
<keyword evidence="12 18" id="KW-0067">ATP-binding</keyword>
<sequence>MQRSMAATLLLCLAAAGVLQAHAQPDNIGFISVDCGLPGTASYVDDTTQLVYVPDAAFVDAGTNYNISPGYMMPQLSKRLHNVRSFPDGVRSCYTLRSLAMGIRYIVRASFLYGNYDGLNRAPVFDAYIGVNFWSMVNISRAERVVVLEAIIVVPDDFVQVCLVNTGSGTPFISELELRPLVKSALYPQANMTRGLLLYGRVNFGETDVTAIVRYPDDPYDRIWDPLFDATSWTPMSTTEKVLNYNTDHFDAPSKVMQTAITPRNASKNMVISWKSAPQPRDPTPGYLLVLHFTELQLLPDGAVREFYVNRNGEQWYRKVYRPPYLFSGALYSVNDPAQGHDRYNISLNATANSTLPPIINAIEIFSVIPTTNVGTDSSDVSAITAIKAKYRVQKNWMGDPCVPNDYSWDGLTCAGSNPPRIAGFLSFGGLSGDISTSFTDLKAVQSVDLSYNQLSGSIPPGLLKRIQDGSLNLRYGDNPSLCTNANSCQTQKTKGKSKLAIYIAIPAVLVAVVISAVVLLVCLLRRKKQGSITSNSLNPQNEMTSQVLPGDTYAHNSLELGNRRFTYRDLDAITNNFKRILARGSFGYIYHGILEDGMQVAVKLRSESSNQGVKEFLAEVQILARIHHKNLVSMIGYCKEGQYLALVYEYMPEGTLKEHIEGLEYLHRGCNPPLIHRDVKATNIMLNENLEAKIADFSLSNPSSGNSEFVSTDILVGTTGYVDPEYQVTAQPTTKSDVYSFGVVLLELVTGRSVIFHDPEPIIIIQWVRQHLAQGNIEGIVDKRMHGNYDVNGVWKGTMATSWLLFICLAAGVLQTHAQPDSIGFISIDCGLPGTASWVDNTTKLVYVPDAAFTDAGSNYNISPGYMIPQLARRYYNVRSFPDGVRNCYTLRSLVMGLKYLIRATFKYANYDGLNSLPVFDVHIGVNFWWTVNITIPDGVEILEAIVVVPDDFVQVCLVNTGSGTPFISGLDLRPIIKSSLYPQVNATQGLILYTRLNFGPNDETAIIRYPDDPYDRIWFPMVDATKWVGISTTDRVINVNGDVFEAPSKVMQTAITPRNASHNIELSWLPKPRPQDPTPGYFVVMHFSELQLLPGNVIREFYVNLNGKLWLAGGFRPDYLRTDASYNTNPVHGSNQYTITLNATANSTLPPILNAIEIFTAFPTTNVGTDSADVSAITAIKAEYRLQKNWMGDPCVPKNLSWDGITCIYASSSPPRITGVNLSFSGLNGNISSAFANLKAVQSVNLSNNNLTGSIPDTLSHLSSLIILYGNNPNLCANANSCQAQTTEGKRLKSKLVIFIVAPDPQDSVKPQHETTGSLQLENRHFTYGELETITNNFQQVLGRGGFGYVYHGIMEDGTQVAVKLRSESSNQGVREFLAEAQILARIHHKNLVSMIGYCNDGQCMALVYEYMPEGTLQDHIGGNRRVGRYLTWRQRLQIAFESAQGLEYLHKGCNPPLIHRDVKATNILLNENLEAKIADFGLSKTFDRRNDHVSTIMLVGTPGYLDPEYQATMQLTTKSDVYSFGVVLLELVTGKLATFRDPEPTSIIQWARQHLAKGNMEGVVDTRMCGTYNINSVWKVADIALKCTEQTSPQRPTMTDVVAQLQECLELEENQGVDTNSPFYIGSQSGPNLGYNAYVAYGHSIDMSQSSSVFEVEHNYRGATTMGSGPVAR</sequence>
<dbReference type="InterPro" id="IPR011009">
    <property type="entry name" value="Kinase-like_dom_sf"/>
</dbReference>
<dbReference type="InterPro" id="IPR024788">
    <property type="entry name" value="Malectin-like_Carb-bd_dom"/>
</dbReference>
<dbReference type="PANTHER" id="PTHR45631">
    <property type="entry name" value="OS07G0107800 PROTEIN-RELATED"/>
    <property type="match status" value="1"/>
</dbReference>
<comment type="catalytic activity">
    <reaction evidence="16">
        <text>L-threonyl-[protein] + ATP = O-phospho-L-threonyl-[protein] + ADP + H(+)</text>
        <dbReference type="Rhea" id="RHEA:46608"/>
        <dbReference type="Rhea" id="RHEA-COMP:11060"/>
        <dbReference type="Rhea" id="RHEA-COMP:11605"/>
        <dbReference type="ChEBI" id="CHEBI:15378"/>
        <dbReference type="ChEBI" id="CHEBI:30013"/>
        <dbReference type="ChEBI" id="CHEBI:30616"/>
        <dbReference type="ChEBI" id="CHEBI:61977"/>
        <dbReference type="ChEBI" id="CHEBI:456216"/>
        <dbReference type="EC" id="2.7.11.1"/>
    </reaction>
</comment>
<evidence type="ECO:0000256" key="8">
    <source>
        <dbReference type="ARBA" id="ARBA00022729"/>
    </source>
</evidence>
<dbReference type="FunFam" id="3.30.200.20:FF:000394">
    <property type="entry name" value="Leucine-rich repeat receptor-like protein kinase"/>
    <property type="match status" value="1"/>
</dbReference>
<dbReference type="FunFam" id="3.30.200.20:FF:000178">
    <property type="entry name" value="serine/threonine-protein kinase PBS1-like"/>
    <property type="match status" value="1"/>
</dbReference>
<evidence type="ECO:0000256" key="1">
    <source>
        <dbReference type="ARBA" id="ARBA00004162"/>
    </source>
</evidence>
<keyword evidence="13 19" id="KW-1133">Transmembrane helix</keyword>
<evidence type="ECO:0000259" key="21">
    <source>
        <dbReference type="PROSITE" id="PS50011"/>
    </source>
</evidence>
<evidence type="ECO:0000256" key="9">
    <source>
        <dbReference type="ARBA" id="ARBA00022737"/>
    </source>
</evidence>
<organism evidence="22 23">
    <name type="scientific">Eleusine coracana subsp. coracana</name>
    <dbReference type="NCBI Taxonomy" id="191504"/>
    <lineage>
        <taxon>Eukaryota</taxon>
        <taxon>Viridiplantae</taxon>
        <taxon>Streptophyta</taxon>
        <taxon>Embryophyta</taxon>
        <taxon>Tracheophyta</taxon>
        <taxon>Spermatophyta</taxon>
        <taxon>Magnoliopsida</taxon>
        <taxon>Liliopsida</taxon>
        <taxon>Poales</taxon>
        <taxon>Poaceae</taxon>
        <taxon>PACMAD clade</taxon>
        <taxon>Chloridoideae</taxon>
        <taxon>Cynodonteae</taxon>
        <taxon>Eleusininae</taxon>
        <taxon>Eleusine</taxon>
    </lineage>
</organism>
<dbReference type="FunFam" id="1.10.510.10:FF:000146">
    <property type="entry name" value="LRR receptor-like serine/threonine-protein kinase IOS1"/>
    <property type="match status" value="1"/>
</dbReference>
<keyword evidence="5" id="KW-0433">Leucine-rich repeat</keyword>
<dbReference type="SUPFAM" id="SSF56112">
    <property type="entry name" value="Protein kinase-like (PK-like)"/>
    <property type="match status" value="2"/>
</dbReference>
<evidence type="ECO:0000256" key="16">
    <source>
        <dbReference type="ARBA" id="ARBA00047899"/>
    </source>
</evidence>
<dbReference type="Proteomes" id="UP001054889">
    <property type="component" value="Unassembled WGS sequence"/>
</dbReference>
<proteinExistence type="predicted"/>
<keyword evidence="9" id="KW-0677">Repeat</keyword>
<keyword evidence="3" id="KW-0723">Serine/threonine-protein kinase</keyword>
<dbReference type="InterPro" id="IPR032675">
    <property type="entry name" value="LRR_dom_sf"/>
</dbReference>
<reference evidence="22" key="1">
    <citation type="journal article" date="2018" name="DNA Res.">
        <title>Multiple hybrid de novo genome assembly of finger millet, an orphan allotetraploid crop.</title>
        <authorList>
            <person name="Hatakeyama M."/>
            <person name="Aluri S."/>
            <person name="Balachadran M.T."/>
            <person name="Sivarajan S.R."/>
            <person name="Patrignani A."/>
            <person name="Gruter S."/>
            <person name="Poveda L."/>
            <person name="Shimizu-Inatsugi R."/>
            <person name="Baeten J."/>
            <person name="Francoijs K.J."/>
            <person name="Nataraja K.N."/>
            <person name="Reddy Y.A.N."/>
            <person name="Phadnis S."/>
            <person name="Ravikumar R.L."/>
            <person name="Schlapbach R."/>
            <person name="Sreeman S.M."/>
            <person name="Shimizu K.K."/>
        </authorList>
    </citation>
    <scope>NUCLEOTIDE SEQUENCE</scope>
</reference>
<dbReference type="InterPro" id="IPR017441">
    <property type="entry name" value="Protein_kinase_ATP_BS"/>
</dbReference>
<feature type="domain" description="Protein kinase" evidence="21">
    <location>
        <begin position="576"/>
        <end position="805"/>
    </location>
</feature>
<evidence type="ECO:0000256" key="4">
    <source>
        <dbReference type="ARBA" id="ARBA00022553"/>
    </source>
</evidence>
<dbReference type="Gene3D" id="3.80.10.10">
    <property type="entry name" value="Ribonuclease Inhibitor"/>
    <property type="match status" value="2"/>
</dbReference>
<dbReference type="EMBL" id="BQKI01000002">
    <property type="protein sequence ID" value="GJM89510.1"/>
    <property type="molecule type" value="Genomic_DNA"/>
</dbReference>
<dbReference type="InterPro" id="IPR000719">
    <property type="entry name" value="Prot_kinase_dom"/>
</dbReference>
<evidence type="ECO:0000256" key="14">
    <source>
        <dbReference type="ARBA" id="ARBA00023136"/>
    </source>
</evidence>
<dbReference type="SMART" id="SM00220">
    <property type="entry name" value="S_TKc"/>
    <property type="match status" value="2"/>
</dbReference>
<evidence type="ECO:0000256" key="6">
    <source>
        <dbReference type="ARBA" id="ARBA00022679"/>
    </source>
</evidence>
<evidence type="ECO:0000256" key="10">
    <source>
        <dbReference type="ARBA" id="ARBA00022741"/>
    </source>
</evidence>
<dbReference type="CDD" id="cd14066">
    <property type="entry name" value="STKc_IRAK"/>
    <property type="match status" value="1"/>
</dbReference>
<comment type="subcellular location">
    <subcellularLocation>
        <location evidence="1">Cell membrane</location>
        <topology evidence="1">Single-pass membrane protein</topology>
    </subcellularLocation>
</comment>
<evidence type="ECO:0000313" key="23">
    <source>
        <dbReference type="Proteomes" id="UP001054889"/>
    </source>
</evidence>
<keyword evidence="8 20" id="KW-0732">Signal</keyword>
<feature type="transmembrane region" description="Helical" evidence="19">
    <location>
        <begin position="794"/>
        <end position="815"/>
    </location>
</feature>